<keyword evidence="3" id="KW-0963">Cytoplasm</keyword>
<evidence type="ECO:0000256" key="2">
    <source>
        <dbReference type="ARBA" id="ARBA00013163"/>
    </source>
</evidence>
<reference evidence="17" key="1">
    <citation type="journal article" date="2015" name="Nature">
        <title>Complex archaea that bridge the gap between prokaryotes and eukaryotes.</title>
        <authorList>
            <person name="Spang A."/>
            <person name="Saw J.H."/>
            <person name="Jorgensen S.L."/>
            <person name="Zaremba-Niedzwiedzka K."/>
            <person name="Martijn J."/>
            <person name="Lind A.E."/>
            <person name="van Eijk R."/>
            <person name="Schleper C."/>
            <person name="Guy L."/>
            <person name="Ettema T.J."/>
        </authorList>
    </citation>
    <scope>NUCLEOTIDE SEQUENCE</scope>
</reference>
<dbReference type="InterPro" id="IPR047246">
    <property type="entry name" value="ThrRS_anticodon"/>
</dbReference>
<organism evidence="17">
    <name type="scientific">marine sediment metagenome</name>
    <dbReference type="NCBI Taxonomy" id="412755"/>
    <lineage>
        <taxon>unclassified sequences</taxon>
        <taxon>metagenomes</taxon>
        <taxon>ecological metagenomes</taxon>
    </lineage>
</organism>
<dbReference type="GO" id="GO:0046872">
    <property type="term" value="F:metal ion binding"/>
    <property type="evidence" value="ECO:0007669"/>
    <property type="project" value="UniProtKB-KW"/>
</dbReference>
<dbReference type="GO" id="GO:0005524">
    <property type="term" value="F:ATP binding"/>
    <property type="evidence" value="ECO:0007669"/>
    <property type="project" value="UniProtKB-KW"/>
</dbReference>
<dbReference type="PRINTS" id="PR01047">
    <property type="entry name" value="TRNASYNTHTHR"/>
</dbReference>
<keyword evidence="8" id="KW-0862">Zinc</keyword>
<dbReference type="Pfam" id="PF07973">
    <property type="entry name" value="tRNA_SAD"/>
    <property type="match status" value="1"/>
</dbReference>
<keyword evidence="4" id="KW-0820">tRNA-binding</keyword>
<evidence type="ECO:0000256" key="14">
    <source>
        <dbReference type="ARBA" id="ARBA00049515"/>
    </source>
</evidence>
<evidence type="ECO:0000256" key="4">
    <source>
        <dbReference type="ARBA" id="ARBA00022555"/>
    </source>
</evidence>
<keyword evidence="5" id="KW-0436">Ligase</keyword>
<dbReference type="Pfam" id="PF03129">
    <property type="entry name" value="HGTP_anticodon"/>
    <property type="match status" value="1"/>
</dbReference>
<proteinExistence type="inferred from homology"/>
<evidence type="ECO:0000256" key="5">
    <source>
        <dbReference type="ARBA" id="ARBA00022598"/>
    </source>
</evidence>
<evidence type="ECO:0000256" key="8">
    <source>
        <dbReference type="ARBA" id="ARBA00022833"/>
    </source>
</evidence>
<feature type="non-terminal residue" evidence="17">
    <location>
        <position position="1"/>
    </location>
</feature>
<keyword evidence="10" id="KW-0694">RNA-binding</keyword>
<dbReference type="Gene3D" id="3.10.20.30">
    <property type="match status" value="1"/>
</dbReference>
<dbReference type="SUPFAM" id="SSF55186">
    <property type="entry name" value="ThrRS/AlaRS common domain"/>
    <property type="match status" value="1"/>
</dbReference>
<dbReference type="SUPFAM" id="SSF52954">
    <property type="entry name" value="Class II aaRS ABD-related"/>
    <property type="match status" value="1"/>
</dbReference>
<dbReference type="GO" id="GO:0005737">
    <property type="term" value="C:cytoplasm"/>
    <property type="evidence" value="ECO:0007669"/>
    <property type="project" value="InterPro"/>
</dbReference>
<keyword evidence="6" id="KW-0479">Metal-binding</keyword>
<dbReference type="InterPro" id="IPR004095">
    <property type="entry name" value="TGS"/>
</dbReference>
<dbReference type="Pfam" id="PF02824">
    <property type="entry name" value="TGS"/>
    <property type="match status" value="1"/>
</dbReference>
<keyword evidence="12" id="KW-0030">Aminoacyl-tRNA synthetase</keyword>
<evidence type="ECO:0000256" key="13">
    <source>
        <dbReference type="ARBA" id="ARBA00031900"/>
    </source>
</evidence>
<dbReference type="InterPro" id="IPR012947">
    <property type="entry name" value="tRNA_SAD"/>
</dbReference>
<sequence length="596" mass="68586">EEGRTFLELAEKIGQRLAKAAIAARVDGKLVDITATVPDKSTVGIVTFDTDDIGKSVYWHSTSHVLAQAVKELWPQIKLGIGPPIEEGFYYDFDRKTPFAEDELEKIEKKMAEIIKADDKFERSTLNKKEALKLFRDRGEDYKVELIEEIEDKEVSIYKAGDFVDLCAGPHIPSTGRIKAFKLLSLAGAYWKGDEKRPMLQRIYGISFPSKKEISEYVERLEEAKKRDHRVLGKQLDLFHFDSELGSGLPLWHPNGAMLRSLIEQYWKDVHLKNDYELLAIPHIAKKDLWVTSGHWDFYRENMYSPMEIDETDYIVKPMNCPGHILIYKSRTRSYRDLPLKWAEMGTVYRYERSGVLHGLLRVRGFTQDDAHVFCTDWQLEDEILDILKLSIEILKTFGFDEYEIFLSTQPEKFVGTAANWDASTNALTKALKDMKLDYKIDPGEGIFYGPKIDIKIKDAIGRTWQCSTIQVDFNLPERFGISFANRNNQAERPIMIHRAILGSLERFIGILIEHYAGAFPVWLAPVQAIVLPIASRHDEYANKVMDMLKAKNIRAKIDVRTEKTGKKVRDAQMQKIPFMLVVGDEEEGMELRKIH</sequence>
<dbReference type="InterPro" id="IPR012675">
    <property type="entry name" value="Beta-grasp_dom_sf"/>
</dbReference>
<evidence type="ECO:0000256" key="10">
    <source>
        <dbReference type="ARBA" id="ARBA00022884"/>
    </source>
</evidence>
<dbReference type="FunFam" id="3.30.980.10:FF:000005">
    <property type="entry name" value="Threonyl-tRNA synthetase, mitochondrial"/>
    <property type="match status" value="1"/>
</dbReference>
<evidence type="ECO:0000256" key="7">
    <source>
        <dbReference type="ARBA" id="ARBA00022741"/>
    </source>
</evidence>
<dbReference type="InterPro" id="IPR033728">
    <property type="entry name" value="ThrRS_core"/>
</dbReference>
<comment type="caution">
    <text evidence="17">The sequence shown here is derived from an EMBL/GenBank/DDBJ whole genome shotgun (WGS) entry which is preliminary data.</text>
</comment>
<dbReference type="PROSITE" id="PS50862">
    <property type="entry name" value="AA_TRNA_LIGASE_II"/>
    <property type="match status" value="1"/>
</dbReference>
<dbReference type="HAMAP" id="MF_00184">
    <property type="entry name" value="Thr_tRNA_synth"/>
    <property type="match status" value="1"/>
</dbReference>
<dbReference type="GO" id="GO:0000049">
    <property type="term" value="F:tRNA binding"/>
    <property type="evidence" value="ECO:0007669"/>
    <property type="project" value="UniProtKB-KW"/>
</dbReference>
<dbReference type="SUPFAM" id="SSF55681">
    <property type="entry name" value="Class II aaRS and biotin synthetases"/>
    <property type="match status" value="1"/>
</dbReference>
<evidence type="ECO:0000313" key="17">
    <source>
        <dbReference type="EMBL" id="KKL84484.1"/>
    </source>
</evidence>
<dbReference type="CDD" id="cd00771">
    <property type="entry name" value="ThrRS_core"/>
    <property type="match status" value="1"/>
</dbReference>
<dbReference type="InterPro" id="IPR036621">
    <property type="entry name" value="Anticodon-bd_dom_sf"/>
</dbReference>
<evidence type="ECO:0000259" key="16">
    <source>
        <dbReference type="PROSITE" id="PS51880"/>
    </source>
</evidence>
<accession>A0A0F9FDL0</accession>
<dbReference type="InterPro" id="IPR002320">
    <property type="entry name" value="Thr-tRNA-ligase_IIa"/>
</dbReference>
<evidence type="ECO:0000256" key="11">
    <source>
        <dbReference type="ARBA" id="ARBA00022917"/>
    </source>
</evidence>
<evidence type="ECO:0000256" key="6">
    <source>
        <dbReference type="ARBA" id="ARBA00022723"/>
    </source>
</evidence>
<dbReference type="PROSITE" id="PS51880">
    <property type="entry name" value="TGS"/>
    <property type="match status" value="1"/>
</dbReference>
<evidence type="ECO:0000256" key="3">
    <source>
        <dbReference type="ARBA" id="ARBA00022490"/>
    </source>
</evidence>
<keyword evidence="9" id="KW-0067">ATP-binding</keyword>
<dbReference type="Gene3D" id="3.30.980.10">
    <property type="entry name" value="Threonyl-trna Synthetase, Chain A, domain 2"/>
    <property type="match status" value="1"/>
</dbReference>
<dbReference type="SMART" id="SM00863">
    <property type="entry name" value="tRNA_SAD"/>
    <property type="match status" value="1"/>
</dbReference>
<protein>
    <recommendedName>
        <fullName evidence="2">threonine--tRNA ligase</fullName>
        <ecNumber evidence="2">6.1.1.3</ecNumber>
    </recommendedName>
    <alternativeName>
        <fullName evidence="13">Threonyl-tRNA synthetase</fullName>
    </alternativeName>
</protein>
<comment type="similarity">
    <text evidence="1">Belongs to the class-II aminoacyl-tRNA synthetase family.</text>
</comment>
<dbReference type="Pfam" id="PF00587">
    <property type="entry name" value="tRNA-synt_2b"/>
    <property type="match status" value="1"/>
</dbReference>
<dbReference type="InterPro" id="IPR002314">
    <property type="entry name" value="aa-tRNA-synt_IIb"/>
</dbReference>
<dbReference type="InterPro" id="IPR045864">
    <property type="entry name" value="aa-tRNA-synth_II/BPL/LPL"/>
</dbReference>
<evidence type="ECO:0000256" key="1">
    <source>
        <dbReference type="ARBA" id="ARBA00008226"/>
    </source>
</evidence>
<gene>
    <name evidence="17" type="ORF">LCGC14_1964290</name>
</gene>
<feature type="domain" description="TGS" evidence="16">
    <location>
        <begin position="1"/>
        <end position="47"/>
    </location>
</feature>
<dbReference type="GO" id="GO:0004829">
    <property type="term" value="F:threonine-tRNA ligase activity"/>
    <property type="evidence" value="ECO:0007669"/>
    <property type="project" value="UniProtKB-EC"/>
</dbReference>
<dbReference type="GO" id="GO:0006435">
    <property type="term" value="P:threonyl-tRNA aminoacylation"/>
    <property type="evidence" value="ECO:0007669"/>
    <property type="project" value="InterPro"/>
</dbReference>
<dbReference type="InterPro" id="IPR004154">
    <property type="entry name" value="Anticodon-bd"/>
</dbReference>
<dbReference type="FunFam" id="3.30.54.20:FF:000002">
    <property type="entry name" value="Threonine--tRNA ligase"/>
    <property type="match status" value="1"/>
</dbReference>
<dbReference type="PANTHER" id="PTHR11451">
    <property type="entry name" value="THREONINE-TRNA LIGASE"/>
    <property type="match status" value="1"/>
</dbReference>
<dbReference type="SUPFAM" id="SSF81271">
    <property type="entry name" value="TGS-like"/>
    <property type="match status" value="1"/>
</dbReference>
<dbReference type="Gene3D" id="3.40.50.800">
    <property type="entry name" value="Anticodon-binding domain"/>
    <property type="match status" value="1"/>
</dbReference>
<dbReference type="CDD" id="cd01667">
    <property type="entry name" value="TGS_ThrRS"/>
    <property type="match status" value="1"/>
</dbReference>
<dbReference type="InterPro" id="IPR006195">
    <property type="entry name" value="aa-tRNA-synth_II"/>
</dbReference>
<name>A0A0F9FDL0_9ZZZZ</name>
<dbReference type="InterPro" id="IPR018163">
    <property type="entry name" value="Thr/Ala-tRNA-synth_IIc_edit"/>
</dbReference>
<evidence type="ECO:0000256" key="12">
    <source>
        <dbReference type="ARBA" id="ARBA00023146"/>
    </source>
</evidence>
<dbReference type="EC" id="6.1.1.3" evidence="2"/>
<evidence type="ECO:0000259" key="15">
    <source>
        <dbReference type="PROSITE" id="PS50862"/>
    </source>
</evidence>
<dbReference type="FunFam" id="3.30.930.10:FF:000002">
    <property type="entry name" value="Threonine--tRNA ligase"/>
    <property type="match status" value="1"/>
</dbReference>
<dbReference type="EMBL" id="LAZR01021684">
    <property type="protein sequence ID" value="KKL84484.1"/>
    <property type="molecule type" value="Genomic_DNA"/>
</dbReference>
<dbReference type="Gene3D" id="3.30.54.20">
    <property type="match status" value="1"/>
</dbReference>
<dbReference type="InterPro" id="IPR012676">
    <property type="entry name" value="TGS-like"/>
</dbReference>
<evidence type="ECO:0000256" key="9">
    <source>
        <dbReference type="ARBA" id="ARBA00022840"/>
    </source>
</evidence>
<feature type="domain" description="Aminoacyl-transfer RNA synthetases class-II family profile" evidence="15">
    <location>
        <begin position="228"/>
        <end position="521"/>
    </location>
</feature>
<dbReference type="CDD" id="cd00860">
    <property type="entry name" value="ThrRS_anticodon"/>
    <property type="match status" value="1"/>
</dbReference>
<dbReference type="Gene3D" id="3.30.930.10">
    <property type="entry name" value="Bira Bifunctional Protein, Domain 2"/>
    <property type="match status" value="1"/>
</dbReference>
<keyword evidence="11" id="KW-0648">Protein biosynthesis</keyword>
<comment type="catalytic activity">
    <reaction evidence="14">
        <text>tRNA(Thr) + L-threonine + ATP = L-threonyl-tRNA(Thr) + AMP + diphosphate + H(+)</text>
        <dbReference type="Rhea" id="RHEA:24624"/>
        <dbReference type="Rhea" id="RHEA-COMP:9670"/>
        <dbReference type="Rhea" id="RHEA-COMP:9704"/>
        <dbReference type="ChEBI" id="CHEBI:15378"/>
        <dbReference type="ChEBI" id="CHEBI:30616"/>
        <dbReference type="ChEBI" id="CHEBI:33019"/>
        <dbReference type="ChEBI" id="CHEBI:57926"/>
        <dbReference type="ChEBI" id="CHEBI:78442"/>
        <dbReference type="ChEBI" id="CHEBI:78534"/>
        <dbReference type="ChEBI" id="CHEBI:456215"/>
        <dbReference type="EC" id="6.1.1.3"/>
    </reaction>
</comment>
<dbReference type="AlphaFoldDB" id="A0A0F9FDL0"/>
<keyword evidence="7" id="KW-0547">Nucleotide-binding</keyword>
<dbReference type="NCBIfam" id="TIGR00418">
    <property type="entry name" value="thrS"/>
    <property type="match status" value="1"/>
</dbReference>
<dbReference type="PANTHER" id="PTHR11451:SF44">
    <property type="entry name" value="THREONINE--TRNA LIGASE, CHLOROPLASTIC_MITOCHONDRIAL 2"/>
    <property type="match status" value="1"/>
</dbReference>